<keyword evidence="1" id="KW-0812">Transmembrane</keyword>
<sequence>MGHRTRDKNVCGHLPVADCGGVRHDRLDAEAGIVSTANAVGLVLSILIALLLGAALMYPERF</sequence>
<evidence type="ECO:0008006" key="4">
    <source>
        <dbReference type="Google" id="ProtNLM"/>
    </source>
</evidence>
<keyword evidence="1" id="KW-1133">Transmembrane helix</keyword>
<name>A0A1X1UKZ3_MYCFL</name>
<dbReference type="AlphaFoldDB" id="A0A1X1UKZ3"/>
<evidence type="ECO:0000313" key="2">
    <source>
        <dbReference type="EMBL" id="ORV57482.1"/>
    </source>
</evidence>
<proteinExistence type="predicted"/>
<dbReference type="Proteomes" id="UP000193010">
    <property type="component" value="Unassembled WGS sequence"/>
</dbReference>
<keyword evidence="3" id="KW-1185">Reference proteome</keyword>
<gene>
    <name evidence="2" type="ORF">AWC05_08550</name>
</gene>
<feature type="transmembrane region" description="Helical" evidence="1">
    <location>
        <begin position="39"/>
        <end position="58"/>
    </location>
</feature>
<protein>
    <recommendedName>
        <fullName evidence="4">ATPase</fullName>
    </recommendedName>
</protein>
<keyword evidence="1" id="KW-0472">Membrane</keyword>
<dbReference type="STRING" id="292462.AWC05_08550"/>
<reference evidence="2 3" key="1">
    <citation type="submission" date="2016-01" db="EMBL/GenBank/DDBJ databases">
        <title>The new phylogeny of the genus Mycobacterium.</title>
        <authorList>
            <person name="Tarcisio F."/>
            <person name="Conor M."/>
            <person name="Antonella G."/>
            <person name="Elisabetta G."/>
            <person name="Giulia F.S."/>
            <person name="Sara T."/>
            <person name="Anna F."/>
            <person name="Clotilde B."/>
            <person name="Roberto B."/>
            <person name="Veronica D.S."/>
            <person name="Fabio R."/>
            <person name="Monica P."/>
            <person name="Olivier J."/>
            <person name="Enrico T."/>
            <person name="Nicola S."/>
        </authorList>
    </citation>
    <scope>NUCLEOTIDE SEQUENCE [LARGE SCALE GENOMIC DNA]</scope>
    <source>
        <strain evidence="2 3">DSM 44852</strain>
    </source>
</reference>
<organism evidence="2 3">
    <name type="scientific">Mycobacterium florentinum</name>
    <dbReference type="NCBI Taxonomy" id="292462"/>
    <lineage>
        <taxon>Bacteria</taxon>
        <taxon>Bacillati</taxon>
        <taxon>Actinomycetota</taxon>
        <taxon>Actinomycetes</taxon>
        <taxon>Mycobacteriales</taxon>
        <taxon>Mycobacteriaceae</taxon>
        <taxon>Mycobacterium</taxon>
        <taxon>Mycobacterium simiae complex</taxon>
    </lineage>
</organism>
<evidence type="ECO:0000313" key="3">
    <source>
        <dbReference type="Proteomes" id="UP000193010"/>
    </source>
</evidence>
<dbReference type="EMBL" id="LQOV01000003">
    <property type="protein sequence ID" value="ORV57482.1"/>
    <property type="molecule type" value="Genomic_DNA"/>
</dbReference>
<accession>A0A1X1UKZ3</accession>
<comment type="caution">
    <text evidence="2">The sequence shown here is derived from an EMBL/GenBank/DDBJ whole genome shotgun (WGS) entry which is preliminary data.</text>
</comment>
<evidence type="ECO:0000256" key="1">
    <source>
        <dbReference type="SAM" id="Phobius"/>
    </source>
</evidence>